<keyword evidence="6" id="KW-0560">Oxidoreductase</keyword>
<dbReference type="Gene3D" id="3.50.50.60">
    <property type="entry name" value="FAD/NAD(P)-binding domain"/>
    <property type="match status" value="1"/>
</dbReference>
<feature type="domain" description="FAD-binding" evidence="5">
    <location>
        <begin position="2"/>
        <end position="329"/>
    </location>
</feature>
<dbReference type="PANTHER" id="PTHR43004:SF19">
    <property type="entry name" value="BINDING MONOOXYGENASE, PUTATIVE (JCVI)-RELATED"/>
    <property type="match status" value="1"/>
</dbReference>
<comment type="caution">
    <text evidence="6">The sequence shown here is derived from an EMBL/GenBank/DDBJ whole genome shotgun (WGS) entry which is preliminary data.</text>
</comment>
<dbReference type="InterPro" id="IPR036188">
    <property type="entry name" value="FAD/NAD-bd_sf"/>
</dbReference>
<gene>
    <name evidence="6" type="ORF">GCM10023336_26740</name>
</gene>
<dbReference type="PANTHER" id="PTHR43004">
    <property type="entry name" value="TRK SYSTEM POTASSIUM UPTAKE PROTEIN"/>
    <property type="match status" value="1"/>
</dbReference>
<dbReference type="InterPro" id="IPR002938">
    <property type="entry name" value="FAD-bd"/>
</dbReference>
<evidence type="ECO:0000256" key="4">
    <source>
        <dbReference type="ARBA" id="ARBA00022827"/>
    </source>
</evidence>
<dbReference type="PRINTS" id="PR00420">
    <property type="entry name" value="RNGMNOXGNASE"/>
</dbReference>
<dbReference type="Gene3D" id="3.30.70.2450">
    <property type="match status" value="1"/>
</dbReference>
<dbReference type="Proteomes" id="UP001500124">
    <property type="component" value="Unassembled WGS sequence"/>
</dbReference>
<sequence>MLSVLIAGAGPTGLTLAIDLARRGVRVRIVDKAEKFFDGSRGDGIQPRTLEVFDDLGVLDAVLKEGAPPAPIRVRLDGRPAGERRMFEPREPRPDVPYPNAWVLGQSQLEGILRARLAEFGVRVELGVALVGLEQDDERVTALLSTGESARFDYLAGADGGASLVRKAIGVPFPGTTDESFRVLVGDVRAPGLDPAFGHWFAAADDPMSGVVMTPLPGTGMFQYASVLGADDDASLATMQAVLDRFSAGVRLTGHGWATVWRPNVRLAERYRRGRVFLAGDAAHVHPPTGGQGMNTGVQDAYNLGWRLATETGLDRYETERRAVAARVLGVSTELLTRYAEGHENAHRRGEEGFGLDITYRAPDATGALVTGDRAPDAPLRDASGGAVRLFDLFRGPHFTRLVFGGGTPAPAAPDTRVPAAAGAPHTWTVLRPGEQPPAGPADGARFVVDADGHAYAAYAAAPGDAFLVRPDGYLA</sequence>
<dbReference type="SUPFAM" id="SSF52833">
    <property type="entry name" value="Thioredoxin-like"/>
    <property type="match status" value="1"/>
</dbReference>
<evidence type="ECO:0000256" key="2">
    <source>
        <dbReference type="ARBA" id="ARBA00007801"/>
    </source>
</evidence>
<dbReference type="Gene3D" id="3.40.30.120">
    <property type="match status" value="1"/>
</dbReference>
<dbReference type="InterPro" id="IPR050641">
    <property type="entry name" value="RIFMO-like"/>
</dbReference>
<keyword evidence="4" id="KW-0274">FAD</keyword>
<dbReference type="GO" id="GO:0004497">
    <property type="term" value="F:monooxygenase activity"/>
    <property type="evidence" value="ECO:0007669"/>
    <property type="project" value="UniProtKB-KW"/>
</dbReference>
<evidence type="ECO:0000256" key="3">
    <source>
        <dbReference type="ARBA" id="ARBA00022630"/>
    </source>
</evidence>
<comment type="cofactor">
    <cofactor evidence="1">
        <name>FAD</name>
        <dbReference type="ChEBI" id="CHEBI:57692"/>
    </cofactor>
</comment>
<accession>A0ABP9KD30</accession>
<dbReference type="EMBL" id="BAABKC010000039">
    <property type="protein sequence ID" value="GAA5054995.1"/>
    <property type="molecule type" value="Genomic_DNA"/>
</dbReference>
<dbReference type="Pfam" id="PF01494">
    <property type="entry name" value="FAD_binding_3"/>
    <property type="match status" value="1"/>
</dbReference>
<organism evidence="6 7">
    <name type="scientific">Streptomyces similanensis</name>
    <dbReference type="NCBI Taxonomy" id="1274988"/>
    <lineage>
        <taxon>Bacteria</taxon>
        <taxon>Bacillati</taxon>
        <taxon>Actinomycetota</taxon>
        <taxon>Actinomycetes</taxon>
        <taxon>Kitasatosporales</taxon>
        <taxon>Streptomycetaceae</taxon>
        <taxon>Streptomyces</taxon>
    </lineage>
</organism>
<comment type="similarity">
    <text evidence="2">Belongs to the PheA/TfdB FAD monooxygenase family.</text>
</comment>
<protein>
    <submittedName>
        <fullName evidence="6">FAD-dependent monooxygenase</fullName>
    </submittedName>
</protein>
<dbReference type="NCBIfam" id="NF004832">
    <property type="entry name" value="PRK06184.1"/>
    <property type="match status" value="1"/>
</dbReference>
<evidence type="ECO:0000313" key="6">
    <source>
        <dbReference type="EMBL" id="GAA5054995.1"/>
    </source>
</evidence>
<name>A0ABP9KD30_9ACTN</name>
<dbReference type="InterPro" id="IPR036249">
    <property type="entry name" value="Thioredoxin-like_sf"/>
</dbReference>
<proteinExistence type="inferred from homology"/>
<keyword evidence="6" id="KW-0503">Monooxygenase</keyword>
<evidence type="ECO:0000259" key="5">
    <source>
        <dbReference type="Pfam" id="PF01494"/>
    </source>
</evidence>
<evidence type="ECO:0000256" key="1">
    <source>
        <dbReference type="ARBA" id="ARBA00001974"/>
    </source>
</evidence>
<reference evidence="7" key="1">
    <citation type="journal article" date="2019" name="Int. J. Syst. Evol. Microbiol.">
        <title>The Global Catalogue of Microorganisms (GCM) 10K type strain sequencing project: providing services to taxonomists for standard genome sequencing and annotation.</title>
        <authorList>
            <consortium name="The Broad Institute Genomics Platform"/>
            <consortium name="The Broad Institute Genome Sequencing Center for Infectious Disease"/>
            <person name="Wu L."/>
            <person name="Ma J."/>
        </authorList>
    </citation>
    <scope>NUCLEOTIDE SEQUENCE [LARGE SCALE GENOMIC DNA]</scope>
    <source>
        <strain evidence="7">JCM 18410</strain>
    </source>
</reference>
<evidence type="ECO:0000313" key="7">
    <source>
        <dbReference type="Proteomes" id="UP001500124"/>
    </source>
</evidence>
<keyword evidence="3" id="KW-0285">Flavoprotein</keyword>
<dbReference type="SUPFAM" id="SSF51905">
    <property type="entry name" value="FAD/NAD(P)-binding domain"/>
    <property type="match status" value="1"/>
</dbReference>
<keyword evidence="7" id="KW-1185">Reference proteome</keyword>